<dbReference type="EMBL" id="CP102290">
    <property type="protein sequence ID" value="UWP60143.1"/>
    <property type="molecule type" value="Genomic_DNA"/>
</dbReference>
<dbReference type="Proteomes" id="UP001060164">
    <property type="component" value="Chromosome"/>
</dbReference>
<gene>
    <name evidence="1" type="ORF">NQ502_03550</name>
</gene>
<evidence type="ECO:0000313" key="1">
    <source>
        <dbReference type="EMBL" id="UWP60143.1"/>
    </source>
</evidence>
<dbReference type="RefSeq" id="WP_028529992.1">
    <property type="nucleotide sequence ID" value="NZ_CABLBR010000039.1"/>
</dbReference>
<organism evidence="1 2">
    <name type="scientific">Ruminococcus gauvreauii</name>
    <dbReference type="NCBI Taxonomy" id="438033"/>
    <lineage>
        <taxon>Bacteria</taxon>
        <taxon>Bacillati</taxon>
        <taxon>Bacillota</taxon>
        <taxon>Clostridia</taxon>
        <taxon>Eubacteriales</taxon>
        <taxon>Oscillospiraceae</taxon>
        <taxon>Ruminococcus</taxon>
    </lineage>
</organism>
<reference evidence="1" key="1">
    <citation type="journal article" date="2022" name="Cell">
        <title>Design, construction, and in vivo augmentation of a complex gut microbiome.</title>
        <authorList>
            <person name="Cheng A.G."/>
            <person name="Ho P.Y."/>
            <person name="Aranda-Diaz A."/>
            <person name="Jain S."/>
            <person name="Yu F.B."/>
            <person name="Meng X."/>
            <person name="Wang M."/>
            <person name="Iakiviak M."/>
            <person name="Nagashima K."/>
            <person name="Zhao A."/>
            <person name="Murugkar P."/>
            <person name="Patil A."/>
            <person name="Atabakhsh K."/>
            <person name="Weakley A."/>
            <person name="Yan J."/>
            <person name="Brumbaugh A.R."/>
            <person name="Higginbottom S."/>
            <person name="Dimas A."/>
            <person name="Shiver A.L."/>
            <person name="Deutschbauer A."/>
            <person name="Neff N."/>
            <person name="Sonnenburg J.L."/>
            <person name="Huang K.C."/>
            <person name="Fischbach M.A."/>
        </authorList>
    </citation>
    <scope>NUCLEOTIDE SEQUENCE</scope>
    <source>
        <strain evidence="1">DSM 19829</strain>
    </source>
</reference>
<protein>
    <submittedName>
        <fullName evidence="1">Uncharacterized protein</fullName>
    </submittedName>
</protein>
<proteinExistence type="predicted"/>
<sequence>MTKQLKVIYTHWINISADPPKVKSSWRKIDRVISVTVPAAQQRVIIRLLEEHCSLLVRKSFLAGFHVAMGLWKESV</sequence>
<keyword evidence="2" id="KW-1185">Reference proteome</keyword>
<name>A0ABY5VJB2_9FIRM</name>
<evidence type="ECO:0000313" key="2">
    <source>
        <dbReference type="Proteomes" id="UP001060164"/>
    </source>
</evidence>
<accession>A0ABY5VJB2</accession>